<dbReference type="AlphaFoldDB" id="A0A067RLC8"/>
<sequence length="268" mass="31657">MATLLQNLLDRYNDLPDSYGDPRVTNWTLMRNPRSLVVILLIYLYFVLKFGPSYMKKRKPYSLKTIIQIYNIVQIVCSAVLFYGILTSGWTTRLSLGCEPVEISYDPESMRMVSLMWWTVIVKFIELIETVIFVLRKKHNQVSFLHLYHHVSTVILAWLGAKFMPGGMASFPVMINFLVHVFMYTYYFLTSLGLKWQKRTARFKKYITVIQLTQFIIMAVHALQAFHPKCNVHASMYYGHIPNIFIVYYLFYNFYKKSYTSNHIKIEK</sequence>
<accession>A0A067RLC8</accession>
<dbReference type="InterPro" id="IPR002076">
    <property type="entry name" value="ELO_fam"/>
</dbReference>
<dbReference type="GO" id="GO:0005789">
    <property type="term" value="C:endoplasmic reticulum membrane"/>
    <property type="evidence" value="ECO:0007669"/>
    <property type="project" value="TreeGrafter"/>
</dbReference>
<dbReference type="Proteomes" id="UP000027135">
    <property type="component" value="Unassembled WGS sequence"/>
</dbReference>
<dbReference type="PANTHER" id="PTHR11157">
    <property type="entry name" value="FATTY ACID ACYL TRANSFERASE-RELATED"/>
    <property type="match status" value="1"/>
</dbReference>
<evidence type="ECO:0000256" key="4">
    <source>
        <dbReference type="ARBA" id="ARBA00022692"/>
    </source>
</evidence>
<feature type="transmembrane region" description="Helical" evidence="10">
    <location>
        <begin position="115"/>
        <end position="135"/>
    </location>
</feature>
<keyword evidence="12" id="KW-1185">Reference proteome</keyword>
<evidence type="ECO:0000313" key="12">
    <source>
        <dbReference type="Proteomes" id="UP000027135"/>
    </source>
</evidence>
<keyword evidence="9 10" id="KW-0275">Fatty acid biosynthesis</keyword>
<dbReference type="GO" id="GO:0030148">
    <property type="term" value="P:sphingolipid biosynthetic process"/>
    <property type="evidence" value="ECO:0007669"/>
    <property type="project" value="TreeGrafter"/>
</dbReference>
<gene>
    <name evidence="11" type="ORF">L798_05522</name>
</gene>
<evidence type="ECO:0000256" key="7">
    <source>
        <dbReference type="ARBA" id="ARBA00023098"/>
    </source>
</evidence>
<evidence type="ECO:0000256" key="3">
    <source>
        <dbReference type="ARBA" id="ARBA00022679"/>
    </source>
</evidence>
<evidence type="ECO:0000256" key="5">
    <source>
        <dbReference type="ARBA" id="ARBA00022832"/>
    </source>
</evidence>
<keyword evidence="5 10" id="KW-0276">Fatty acid metabolism</keyword>
<evidence type="ECO:0000256" key="9">
    <source>
        <dbReference type="ARBA" id="ARBA00023160"/>
    </source>
</evidence>
<dbReference type="InParanoid" id="A0A067RLC8"/>
<name>A0A067RLC8_ZOONE</name>
<evidence type="ECO:0000256" key="2">
    <source>
        <dbReference type="ARBA" id="ARBA00022516"/>
    </source>
</evidence>
<protein>
    <recommendedName>
        <fullName evidence="10">Elongation of very long chain fatty acids protein</fullName>
        <ecNumber evidence="10">2.3.1.199</ecNumber>
    </recommendedName>
    <alternativeName>
        <fullName evidence="10">Very-long-chain 3-oxoacyl-CoA synthase</fullName>
    </alternativeName>
</protein>
<dbReference type="PANTHER" id="PTHR11157:SF113">
    <property type="entry name" value="ELONGATION OF VERY LONG CHAIN FATTY ACIDS PROTEIN"/>
    <property type="match status" value="1"/>
</dbReference>
<keyword evidence="3 10" id="KW-0808">Transferase</keyword>
<evidence type="ECO:0000256" key="6">
    <source>
        <dbReference type="ARBA" id="ARBA00022989"/>
    </source>
</evidence>
<reference evidence="11 12" key="1">
    <citation type="journal article" date="2014" name="Nat. Commun.">
        <title>Molecular traces of alternative social organization in a termite genome.</title>
        <authorList>
            <person name="Terrapon N."/>
            <person name="Li C."/>
            <person name="Robertson H.M."/>
            <person name="Ji L."/>
            <person name="Meng X."/>
            <person name="Booth W."/>
            <person name="Chen Z."/>
            <person name="Childers C.P."/>
            <person name="Glastad K.M."/>
            <person name="Gokhale K."/>
            <person name="Gowin J."/>
            <person name="Gronenberg W."/>
            <person name="Hermansen R.A."/>
            <person name="Hu H."/>
            <person name="Hunt B.G."/>
            <person name="Huylmans A.K."/>
            <person name="Khalil S.M."/>
            <person name="Mitchell R.D."/>
            <person name="Munoz-Torres M.C."/>
            <person name="Mustard J.A."/>
            <person name="Pan H."/>
            <person name="Reese J.T."/>
            <person name="Scharf M.E."/>
            <person name="Sun F."/>
            <person name="Vogel H."/>
            <person name="Xiao J."/>
            <person name="Yang W."/>
            <person name="Yang Z."/>
            <person name="Yang Z."/>
            <person name="Zhou J."/>
            <person name="Zhu J."/>
            <person name="Brent C.S."/>
            <person name="Elsik C.G."/>
            <person name="Goodisman M.A."/>
            <person name="Liberles D.A."/>
            <person name="Roe R.M."/>
            <person name="Vargo E.L."/>
            <person name="Vilcinskas A."/>
            <person name="Wang J."/>
            <person name="Bornberg-Bauer E."/>
            <person name="Korb J."/>
            <person name="Zhang G."/>
            <person name="Liebig J."/>
        </authorList>
    </citation>
    <scope>NUCLEOTIDE SEQUENCE [LARGE SCALE GENOMIC DNA]</scope>
    <source>
        <tissue evidence="11">Whole organism</tissue>
    </source>
</reference>
<dbReference type="GO" id="GO:0034626">
    <property type="term" value="P:fatty acid elongation, polyunsaturated fatty acid"/>
    <property type="evidence" value="ECO:0007669"/>
    <property type="project" value="TreeGrafter"/>
</dbReference>
<dbReference type="Pfam" id="PF01151">
    <property type="entry name" value="ELO"/>
    <property type="match status" value="1"/>
</dbReference>
<evidence type="ECO:0000313" key="11">
    <source>
        <dbReference type="EMBL" id="KDR20355.1"/>
    </source>
</evidence>
<proteinExistence type="inferred from homology"/>
<dbReference type="GO" id="GO:0034625">
    <property type="term" value="P:fatty acid elongation, monounsaturated fatty acid"/>
    <property type="evidence" value="ECO:0007669"/>
    <property type="project" value="TreeGrafter"/>
</dbReference>
<dbReference type="OMA" id="MYIYYLC"/>
<keyword evidence="2 10" id="KW-0444">Lipid biosynthesis</keyword>
<dbReference type="EMBL" id="KK852607">
    <property type="protein sequence ID" value="KDR20355.1"/>
    <property type="molecule type" value="Genomic_DNA"/>
</dbReference>
<dbReference type="GO" id="GO:0009922">
    <property type="term" value="F:fatty acid elongase activity"/>
    <property type="evidence" value="ECO:0007669"/>
    <property type="project" value="UniProtKB-EC"/>
</dbReference>
<comment type="subcellular location">
    <subcellularLocation>
        <location evidence="1">Membrane</location>
        <topology evidence="1">Multi-pass membrane protein</topology>
    </subcellularLocation>
</comment>
<dbReference type="STRING" id="136037.A0A067RLC8"/>
<comment type="catalytic activity">
    <reaction evidence="10">
        <text>a very-long-chain acyl-CoA + malonyl-CoA + H(+) = a very-long-chain 3-oxoacyl-CoA + CO2 + CoA</text>
        <dbReference type="Rhea" id="RHEA:32727"/>
        <dbReference type="ChEBI" id="CHEBI:15378"/>
        <dbReference type="ChEBI" id="CHEBI:16526"/>
        <dbReference type="ChEBI" id="CHEBI:57287"/>
        <dbReference type="ChEBI" id="CHEBI:57384"/>
        <dbReference type="ChEBI" id="CHEBI:90725"/>
        <dbReference type="ChEBI" id="CHEBI:90736"/>
        <dbReference type="EC" id="2.3.1.199"/>
    </reaction>
</comment>
<feature type="transmembrane region" description="Helical" evidence="10">
    <location>
        <begin position="67"/>
        <end position="86"/>
    </location>
</feature>
<keyword evidence="4 10" id="KW-0812">Transmembrane</keyword>
<evidence type="ECO:0000256" key="10">
    <source>
        <dbReference type="RuleBase" id="RU361115"/>
    </source>
</evidence>
<feature type="transmembrane region" description="Helical" evidence="10">
    <location>
        <begin position="173"/>
        <end position="194"/>
    </location>
</feature>
<keyword evidence="6 10" id="KW-1133">Transmembrane helix</keyword>
<dbReference type="GO" id="GO:0019367">
    <property type="term" value="P:fatty acid elongation, saturated fatty acid"/>
    <property type="evidence" value="ECO:0007669"/>
    <property type="project" value="TreeGrafter"/>
</dbReference>
<keyword evidence="7 10" id="KW-0443">Lipid metabolism</keyword>
<organism evidence="11 12">
    <name type="scientific">Zootermopsis nevadensis</name>
    <name type="common">Dampwood termite</name>
    <dbReference type="NCBI Taxonomy" id="136037"/>
    <lineage>
        <taxon>Eukaryota</taxon>
        <taxon>Metazoa</taxon>
        <taxon>Ecdysozoa</taxon>
        <taxon>Arthropoda</taxon>
        <taxon>Hexapoda</taxon>
        <taxon>Insecta</taxon>
        <taxon>Pterygota</taxon>
        <taxon>Neoptera</taxon>
        <taxon>Polyneoptera</taxon>
        <taxon>Dictyoptera</taxon>
        <taxon>Blattodea</taxon>
        <taxon>Blattoidea</taxon>
        <taxon>Termitoidae</taxon>
        <taxon>Termopsidae</taxon>
        <taxon>Zootermopsis</taxon>
    </lineage>
</organism>
<dbReference type="eggNOG" id="KOG3071">
    <property type="taxonomic scope" value="Eukaryota"/>
</dbReference>
<keyword evidence="8 10" id="KW-0472">Membrane</keyword>
<dbReference type="GO" id="GO:0042761">
    <property type="term" value="P:very long-chain fatty acid biosynthetic process"/>
    <property type="evidence" value="ECO:0007669"/>
    <property type="project" value="TreeGrafter"/>
</dbReference>
<feature type="transmembrane region" description="Helical" evidence="10">
    <location>
        <begin position="36"/>
        <end position="55"/>
    </location>
</feature>
<feature type="transmembrane region" description="Helical" evidence="10">
    <location>
        <begin position="142"/>
        <end position="161"/>
    </location>
</feature>
<feature type="transmembrane region" description="Helical" evidence="10">
    <location>
        <begin position="206"/>
        <end position="225"/>
    </location>
</feature>
<evidence type="ECO:0000256" key="1">
    <source>
        <dbReference type="ARBA" id="ARBA00004141"/>
    </source>
</evidence>
<feature type="transmembrane region" description="Helical" evidence="10">
    <location>
        <begin position="237"/>
        <end position="255"/>
    </location>
</feature>
<comment type="similarity">
    <text evidence="10">Belongs to the ELO family.</text>
</comment>
<evidence type="ECO:0000256" key="8">
    <source>
        <dbReference type="ARBA" id="ARBA00023136"/>
    </source>
</evidence>
<dbReference type="EC" id="2.3.1.199" evidence="10"/>